<gene>
    <name evidence="5 10" type="primary">pdxH</name>
    <name evidence="10" type="ORF">F7O44_14060</name>
</gene>
<keyword evidence="2 5" id="KW-0285">Flavoprotein</keyword>
<feature type="domain" description="Pyridoxamine 5'-phosphate oxidase N-terminal" evidence="8">
    <location>
        <begin position="27"/>
        <end position="153"/>
    </location>
</feature>
<feature type="domain" description="Pyridoxine 5'-phosphate oxidase dimerisation C-terminal" evidence="9">
    <location>
        <begin position="165"/>
        <end position="205"/>
    </location>
</feature>
<comment type="pathway">
    <text evidence="5">Cofactor metabolism; pyridoxal 5'-phosphate salvage; pyridoxal 5'-phosphate from pyridoxamine 5'-phosphate: step 1/1.</text>
</comment>
<keyword evidence="3 5" id="KW-0288">FMN</keyword>
<dbReference type="UniPathway" id="UPA01068">
    <property type="reaction ID" value="UER00304"/>
</dbReference>
<comment type="similarity">
    <text evidence="1 5">Belongs to the pyridoxamine 5'-phosphate oxidase family.</text>
</comment>
<feature type="binding site" evidence="5 7">
    <location>
        <position position="188"/>
    </location>
    <ligand>
        <name>FMN</name>
        <dbReference type="ChEBI" id="CHEBI:58210"/>
    </ligand>
</feature>
<comment type="caution">
    <text evidence="10">The sequence shown here is derived from an EMBL/GenBank/DDBJ whole genome shotgun (WGS) entry which is preliminary data.</text>
</comment>
<evidence type="ECO:0000313" key="11">
    <source>
        <dbReference type="Proteomes" id="UP000460435"/>
    </source>
</evidence>
<feature type="binding site" evidence="5 6">
    <location>
        <position position="121"/>
    </location>
    <ligand>
        <name>substrate</name>
    </ligand>
</feature>
<dbReference type="NCBIfam" id="NF004231">
    <property type="entry name" value="PRK05679.1"/>
    <property type="match status" value="1"/>
</dbReference>
<organism evidence="10 11">
    <name type="scientific">Phytoactinopolyspora mesophila</name>
    <dbReference type="NCBI Taxonomy" id="2650750"/>
    <lineage>
        <taxon>Bacteria</taxon>
        <taxon>Bacillati</taxon>
        <taxon>Actinomycetota</taxon>
        <taxon>Actinomycetes</taxon>
        <taxon>Jiangellales</taxon>
        <taxon>Jiangellaceae</taxon>
        <taxon>Phytoactinopolyspora</taxon>
    </lineage>
</organism>
<evidence type="ECO:0000259" key="8">
    <source>
        <dbReference type="Pfam" id="PF01243"/>
    </source>
</evidence>
<dbReference type="EMBL" id="WLZY01000004">
    <property type="protein sequence ID" value="NDL58198.1"/>
    <property type="molecule type" value="Genomic_DNA"/>
</dbReference>
<dbReference type="AlphaFoldDB" id="A0A7K3M707"/>
<feature type="binding site" evidence="5 7">
    <location>
        <begin position="55"/>
        <end position="60"/>
    </location>
    <ligand>
        <name>FMN</name>
        <dbReference type="ChEBI" id="CHEBI:58210"/>
    </ligand>
</feature>
<dbReference type="GO" id="GO:0010181">
    <property type="term" value="F:FMN binding"/>
    <property type="evidence" value="ECO:0007669"/>
    <property type="project" value="UniProtKB-UniRule"/>
</dbReference>
<dbReference type="Pfam" id="PF01243">
    <property type="entry name" value="PNPOx_N"/>
    <property type="match status" value="1"/>
</dbReference>
<dbReference type="Pfam" id="PF10590">
    <property type="entry name" value="PNP_phzG_C"/>
    <property type="match status" value="1"/>
</dbReference>
<reference evidence="10 11" key="1">
    <citation type="submission" date="2019-11" db="EMBL/GenBank/DDBJ databases">
        <authorList>
            <person name="Li X.-J."/>
            <person name="Feng X.-M."/>
        </authorList>
    </citation>
    <scope>NUCLEOTIDE SEQUENCE [LARGE SCALE GENOMIC DNA]</scope>
    <source>
        <strain evidence="10 11">XMNu-373</strain>
    </source>
</reference>
<dbReference type="PROSITE" id="PS01064">
    <property type="entry name" value="PYRIDOX_OXIDASE"/>
    <property type="match status" value="1"/>
</dbReference>
<evidence type="ECO:0000256" key="4">
    <source>
        <dbReference type="ARBA" id="ARBA00023002"/>
    </source>
</evidence>
<dbReference type="Gene3D" id="2.30.110.10">
    <property type="entry name" value="Electron Transport, Fmn-binding Protein, Chain A"/>
    <property type="match status" value="1"/>
</dbReference>
<feature type="binding site" evidence="5 7">
    <location>
        <position position="99"/>
    </location>
    <ligand>
        <name>FMN</name>
        <dbReference type="ChEBI" id="CHEBI:58210"/>
    </ligand>
</feature>
<evidence type="ECO:0000256" key="3">
    <source>
        <dbReference type="ARBA" id="ARBA00022643"/>
    </source>
</evidence>
<proteinExistence type="inferred from homology"/>
<protein>
    <recommendedName>
        <fullName evidence="5">Pyridoxine/pyridoxamine 5'-phosphate oxidase</fullName>
        <ecNumber evidence="5">1.4.3.5</ecNumber>
    </recommendedName>
    <alternativeName>
        <fullName evidence="5">PNP/PMP oxidase</fullName>
        <shortName evidence="5">PNPOx</shortName>
    </alternativeName>
    <alternativeName>
        <fullName evidence="5">Pyridoxal 5'-phosphate synthase</fullName>
    </alternativeName>
</protein>
<dbReference type="InterPro" id="IPR000659">
    <property type="entry name" value="Pyridox_Oxase"/>
</dbReference>
<dbReference type="InterPro" id="IPR019740">
    <property type="entry name" value="Pyridox_Oxase_CS"/>
</dbReference>
<name>A0A7K3M707_9ACTN</name>
<comment type="function">
    <text evidence="5">Catalyzes the oxidation of either pyridoxine 5'-phosphate (PNP) or pyridoxamine 5'-phosphate (PMP) into pyridoxal 5'-phosphate (PLP).</text>
</comment>
<dbReference type="HAMAP" id="MF_01629">
    <property type="entry name" value="PdxH"/>
    <property type="match status" value="1"/>
</dbReference>
<dbReference type="PANTHER" id="PTHR10851">
    <property type="entry name" value="PYRIDOXINE-5-PHOSPHATE OXIDASE"/>
    <property type="match status" value="1"/>
</dbReference>
<dbReference type="EC" id="1.4.3.5" evidence="5"/>
<dbReference type="GO" id="GO:0008615">
    <property type="term" value="P:pyridoxine biosynthetic process"/>
    <property type="evidence" value="ECO:0007669"/>
    <property type="project" value="UniProtKB-UniRule"/>
</dbReference>
<feature type="binding site" evidence="5 7">
    <location>
        <begin position="70"/>
        <end position="71"/>
    </location>
    <ligand>
        <name>FMN</name>
        <dbReference type="ChEBI" id="CHEBI:58210"/>
    </ligand>
</feature>
<evidence type="ECO:0000256" key="6">
    <source>
        <dbReference type="PIRSR" id="PIRSR000190-1"/>
    </source>
</evidence>
<comment type="catalytic activity">
    <reaction evidence="5">
        <text>pyridoxine 5'-phosphate + O2 = pyridoxal 5'-phosphate + H2O2</text>
        <dbReference type="Rhea" id="RHEA:15149"/>
        <dbReference type="ChEBI" id="CHEBI:15379"/>
        <dbReference type="ChEBI" id="CHEBI:16240"/>
        <dbReference type="ChEBI" id="CHEBI:58589"/>
        <dbReference type="ChEBI" id="CHEBI:597326"/>
        <dbReference type="EC" id="1.4.3.5"/>
    </reaction>
</comment>
<sequence>MRRRYTSTRLLEADVAGEPFTQFRSWLHDAVTAGLAEPNAMILATATNDGVPSTRHVLLKELDAHGFVFFTNHGSRKSAEMTQNPHVSLCFPWFAMERQVVICGNAIPLRREESEAYWRTRPRDSQIGAWASAQSSVIESREQLEAAAAEVAQRFPDEIPLPEFWGGHRVVPTTVEFWQGGPGRLHDRLRYRRDSGDWAVERLAP</sequence>
<dbReference type="SUPFAM" id="SSF50475">
    <property type="entry name" value="FMN-binding split barrel"/>
    <property type="match status" value="1"/>
</dbReference>
<feature type="binding site" evidence="5 6">
    <location>
        <position position="117"/>
    </location>
    <ligand>
        <name>substrate</name>
    </ligand>
</feature>
<evidence type="ECO:0000256" key="2">
    <source>
        <dbReference type="ARBA" id="ARBA00022630"/>
    </source>
</evidence>
<comment type="pathway">
    <text evidence="5">Cofactor metabolism; pyridoxal 5'-phosphate salvage; pyridoxal 5'-phosphate from pyridoxine 5'-phosphate: step 1/1.</text>
</comment>
<feature type="binding site" evidence="5 7">
    <location>
        <position position="77"/>
    </location>
    <ligand>
        <name>FMN</name>
        <dbReference type="ChEBI" id="CHEBI:58210"/>
    </ligand>
</feature>
<feature type="binding site" evidence="5 6">
    <location>
        <position position="60"/>
    </location>
    <ligand>
        <name>substrate</name>
    </ligand>
</feature>
<comment type="cofactor">
    <cofactor evidence="5 7">
        <name>FMN</name>
        <dbReference type="ChEBI" id="CHEBI:58210"/>
    </cofactor>
    <text evidence="5 7">Binds 1 FMN per subunit.</text>
</comment>
<feature type="binding site" evidence="6">
    <location>
        <begin position="2"/>
        <end position="5"/>
    </location>
    <ligand>
        <name>substrate</name>
    </ligand>
</feature>
<evidence type="ECO:0000256" key="1">
    <source>
        <dbReference type="ARBA" id="ARBA00007301"/>
    </source>
</evidence>
<dbReference type="NCBIfam" id="TIGR00558">
    <property type="entry name" value="pdxH"/>
    <property type="match status" value="1"/>
</dbReference>
<dbReference type="PANTHER" id="PTHR10851:SF0">
    <property type="entry name" value="PYRIDOXINE-5'-PHOSPHATE OXIDASE"/>
    <property type="match status" value="1"/>
</dbReference>
<feature type="binding site" evidence="5 6">
    <location>
        <position position="125"/>
    </location>
    <ligand>
        <name>substrate</name>
    </ligand>
</feature>
<dbReference type="InterPro" id="IPR012349">
    <property type="entry name" value="Split_barrel_FMN-bd"/>
</dbReference>
<keyword evidence="4 5" id="KW-0560">Oxidoreductase</keyword>
<evidence type="ECO:0000256" key="5">
    <source>
        <dbReference type="HAMAP-Rule" id="MF_01629"/>
    </source>
</evidence>
<evidence type="ECO:0000313" key="10">
    <source>
        <dbReference type="EMBL" id="NDL58198.1"/>
    </source>
</evidence>
<dbReference type="PIRSF" id="PIRSF000190">
    <property type="entry name" value="Pyd_amn-ph_oxd"/>
    <property type="match status" value="1"/>
</dbReference>
<comment type="subunit">
    <text evidence="5">Homodimer.</text>
</comment>
<feature type="binding site" evidence="5 7">
    <location>
        <position position="178"/>
    </location>
    <ligand>
        <name>FMN</name>
        <dbReference type="ChEBI" id="CHEBI:58210"/>
    </ligand>
</feature>
<keyword evidence="5" id="KW-0664">Pyridoxine biosynthesis</keyword>
<accession>A0A7K3M707</accession>
<evidence type="ECO:0000256" key="7">
    <source>
        <dbReference type="PIRSR" id="PIRSR000190-2"/>
    </source>
</evidence>
<feature type="binding site" evidence="5 6">
    <location>
        <begin position="184"/>
        <end position="186"/>
    </location>
    <ligand>
        <name>substrate</name>
    </ligand>
</feature>
<keyword evidence="11" id="KW-1185">Reference proteome</keyword>
<comment type="catalytic activity">
    <reaction evidence="5">
        <text>pyridoxamine 5'-phosphate + O2 + H2O = pyridoxal 5'-phosphate + H2O2 + NH4(+)</text>
        <dbReference type="Rhea" id="RHEA:15817"/>
        <dbReference type="ChEBI" id="CHEBI:15377"/>
        <dbReference type="ChEBI" id="CHEBI:15379"/>
        <dbReference type="ChEBI" id="CHEBI:16240"/>
        <dbReference type="ChEBI" id="CHEBI:28938"/>
        <dbReference type="ChEBI" id="CHEBI:58451"/>
        <dbReference type="ChEBI" id="CHEBI:597326"/>
        <dbReference type="EC" id="1.4.3.5"/>
    </reaction>
</comment>
<dbReference type="InterPro" id="IPR011576">
    <property type="entry name" value="Pyridox_Oxase_N"/>
</dbReference>
<dbReference type="GO" id="GO:0004733">
    <property type="term" value="F:pyridoxamine phosphate oxidase activity"/>
    <property type="evidence" value="ECO:0007669"/>
    <property type="project" value="UniProtKB-UniRule"/>
</dbReference>
<feature type="binding site" evidence="5 7">
    <location>
        <begin position="134"/>
        <end position="135"/>
    </location>
    <ligand>
        <name>FMN</name>
        <dbReference type="ChEBI" id="CHEBI:58210"/>
    </ligand>
</feature>
<feature type="binding site" evidence="5 7">
    <location>
        <position position="76"/>
    </location>
    <ligand>
        <name>FMN</name>
        <dbReference type="ChEBI" id="CHEBI:58210"/>
    </ligand>
</feature>
<dbReference type="Proteomes" id="UP000460435">
    <property type="component" value="Unassembled WGS sequence"/>
</dbReference>
<evidence type="ECO:0000259" key="9">
    <source>
        <dbReference type="Pfam" id="PF10590"/>
    </source>
</evidence>
<dbReference type="InterPro" id="IPR019576">
    <property type="entry name" value="Pyridoxamine_oxidase_dimer_C"/>
</dbReference>